<dbReference type="FunFam" id="3.40.630.30:FF:000064">
    <property type="entry name" value="GNAT family acetyltransferase"/>
    <property type="match status" value="1"/>
</dbReference>
<dbReference type="CDD" id="cd04301">
    <property type="entry name" value="NAT_SF"/>
    <property type="match status" value="1"/>
</dbReference>
<accession>A0A9D7XU35</accession>
<dbReference type="AlphaFoldDB" id="A0A9D7XU35"/>
<comment type="caution">
    <text evidence="5">The sequence shown here is derived from an EMBL/GenBank/DDBJ whole genome shotgun (WGS) entry which is preliminary data.</text>
</comment>
<keyword evidence="3" id="KW-0012">Acyltransferase</keyword>
<evidence type="ECO:0000259" key="4">
    <source>
        <dbReference type="PROSITE" id="PS51186"/>
    </source>
</evidence>
<evidence type="ECO:0000313" key="6">
    <source>
        <dbReference type="Proteomes" id="UP000808337"/>
    </source>
</evidence>
<dbReference type="Proteomes" id="UP000808337">
    <property type="component" value="Unassembled WGS sequence"/>
</dbReference>
<dbReference type="InterPro" id="IPR016181">
    <property type="entry name" value="Acyl_CoA_acyltransferase"/>
</dbReference>
<protein>
    <submittedName>
        <fullName evidence="5">GNAT family N-acetyltransferase</fullName>
    </submittedName>
</protein>
<dbReference type="PANTHER" id="PTHR10545">
    <property type="entry name" value="DIAMINE N-ACETYLTRANSFERASE"/>
    <property type="match status" value="1"/>
</dbReference>
<dbReference type="Pfam" id="PF00583">
    <property type="entry name" value="Acetyltransf_1"/>
    <property type="match status" value="1"/>
</dbReference>
<sequence length="149" mass="17689">MAIQIRKAKERDIESIYSLVRELAEYERGLHKVTTTSESYLLDFKDNIFDAFVAEKEGEVVGMALYYLTYSTWRGRMLYLEDFVVKEKERGTGIGKLLFEAFLEEAKHQEVALVKWQVLDWNEPAIHFYKKYDVVFDGEWLDCKIYLKH</sequence>
<evidence type="ECO:0000256" key="3">
    <source>
        <dbReference type="ARBA" id="ARBA00023315"/>
    </source>
</evidence>
<dbReference type="PROSITE" id="PS51186">
    <property type="entry name" value="GNAT"/>
    <property type="match status" value="1"/>
</dbReference>
<reference evidence="5 6" key="1">
    <citation type="submission" date="2020-10" db="EMBL/GenBank/DDBJ databases">
        <title>Connecting structure to function with the recovery of over 1000 high-quality activated sludge metagenome-assembled genomes encoding full-length rRNA genes using long-read sequencing.</title>
        <authorList>
            <person name="Singleton C.M."/>
            <person name="Petriglieri F."/>
            <person name="Kristensen J.M."/>
            <person name="Kirkegaard R.H."/>
            <person name="Michaelsen T.Y."/>
            <person name="Andersen M.H."/>
            <person name="Karst S.M."/>
            <person name="Dueholm M.S."/>
            <person name="Nielsen P.H."/>
            <person name="Albertsen M."/>
        </authorList>
    </citation>
    <scope>NUCLEOTIDE SEQUENCE [LARGE SCALE GENOMIC DNA]</scope>
    <source>
        <strain evidence="5">Ribe_18-Q3-R11-54_MAXAC.273</strain>
    </source>
</reference>
<comment type="similarity">
    <text evidence="1">Belongs to the acetyltransferase family.</text>
</comment>
<evidence type="ECO:0000313" key="5">
    <source>
        <dbReference type="EMBL" id="MBK9984373.1"/>
    </source>
</evidence>
<evidence type="ECO:0000256" key="1">
    <source>
        <dbReference type="ARBA" id="ARBA00008694"/>
    </source>
</evidence>
<dbReference type="SUPFAM" id="SSF55729">
    <property type="entry name" value="Acyl-CoA N-acyltransferases (Nat)"/>
    <property type="match status" value="1"/>
</dbReference>
<keyword evidence="2" id="KW-0808">Transferase</keyword>
<dbReference type="GO" id="GO:0008080">
    <property type="term" value="F:N-acetyltransferase activity"/>
    <property type="evidence" value="ECO:0007669"/>
    <property type="project" value="TreeGrafter"/>
</dbReference>
<organism evidence="5 6">
    <name type="scientific">Candidatus Opimibacter skivensis</name>
    <dbReference type="NCBI Taxonomy" id="2982028"/>
    <lineage>
        <taxon>Bacteria</taxon>
        <taxon>Pseudomonadati</taxon>
        <taxon>Bacteroidota</taxon>
        <taxon>Saprospiria</taxon>
        <taxon>Saprospirales</taxon>
        <taxon>Saprospiraceae</taxon>
        <taxon>Candidatus Opimibacter</taxon>
    </lineage>
</organism>
<dbReference type="Gene3D" id="3.40.630.30">
    <property type="match status" value="1"/>
</dbReference>
<dbReference type="EMBL" id="JADKGY010000029">
    <property type="protein sequence ID" value="MBK9984373.1"/>
    <property type="molecule type" value="Genomic_DNA"/>
</dbReference>
<feature type="domain" description="N-acetyltransferase" evidence="4">
    <location>
        <begin position="3"/>
        <end position="149"/>
    </location>
</feature>
<name>A0A9D7XU35_9BACT</name>
<dbReference type="PANTHER" id="PTHR10545:SF29">
    <property type="entry name" value="GH14572P-RELATED"/>
    <property type="match status" value="1"/>
</dbReference>
<gene>
    <name evidence="5" type="ORF">IPP15_18735</name>
</gene>
<dbReference type="InterPro" id="IPR000182">
    <property type="entry name" value="GNAT_dom"/>
</dbReference>
<evidence type="ECO:0000256" key="2">
    <source>
        <dbReference type="ARBA" id="ARBA00022679"/>
    </source>
</evidence>
<proteinExistence type="inferred from homology"/>
<dbReference type="InterPro" id="IPR051016">
    <property type="entry name" value="Diverse_Substrate_AcTransf"/>
</dbReference>